<feature type="region of interest" description="Disordered" evidence="6">
    <location>
        <begin position="2139"/>
        <end position="2258"/>
    </location>
</feature>
<feature type="domain" description="Helicase SEN1 beta-barrel" evidence="9">
    <location>
        <begin position="1310"/>
        <end position="1415"/>
    </location>
</feature>
<feature type="compositionally biased region" description="Basic and acidic residues" evidence="6">
    <location>
        <begin position="2146"/>
        <end position="2165"/>
    </location>
</feature>
<comment type="caution">
    <text evidence="10">The sequence shown here is derived from an EMBL/GenBank/DDBJ whole genome shotgun (WGS) entry which is preliminary data.</text>
</comment>
<keyword evidence="10" id="KW-0540">Nuclease</keyword>
<dbReference type="Pfam" id="PF23576">
    <property type="entry name" value="SEN1_barrel"/>
    <property type="match status" value="1"/>
</dbReference>
<dbReference type="STRING" id="429701.A0A2G9I298"/>
<accession>A0A2G9I298</accession>
<feature type="compositionally biased region" description="Basic and acidic residues" evidence="6">
    <location>
        <begin position="2247"/>
        <end position="2258"/>
    </location>
</feature>
<feature type="coiled-coil region" evidence="5">
    <location>
        <begin position="1669"/>
        <end position="1703"/>
    </location>
</feature>
<feature type="compositionally biased region" description="Basic and acidic residues" evidence="6">
    <location>
        <begin position="2174"/>
        <end position="2190"/>
    </location>
</feature>
<evidence type="ECO:0000256" key="4">
    <source>
        <dbReference type="ARBA" id="ARBA00022840"/>
    </source>
</evidence>
<evidence type="ECO:0000256" key="6">
    <source>
        <dbReference type="SAM" id="MobiDB-lite"/>
    </source>
</evidence>
<keyword evidence="10" id="KW-0255">Endonuclease</keyword>
<feature type="domain" description="DNA2/NAM7 helicase helicase" evidence="7">
    <location>
        <begin position="1473"/>
        <end position="1794"/>
    </location>
</feature>
<evidence type="ECO:0000313" key="11">
    <source>
        <dbReference type="Proteomes" id="UP000231279"/>
    </source>
</evidence>
<feature type="compositionally biased region" description="Polar residues" evidence="6">
    <location>
        <begin position="1074"/>
        <end position="1086"/>
    </location>
</feature>
<evidence type="ECO:0000259" key="8">
    <source>
        <dbReference type="Pfam" id="PF13087"/>
    </source>
</evidence>
<reference evidence="11" key="1">
    <citation type="journal article" date="2018" name="Gigascience">
        <title>Genome assembly of the Pink Ipe (Handroanthus impetiginosus, Bignoniaceae), a highly valued, ecologically keystone Neotropical timber forest tree.</title>
        <authorList>
            <person name="Silva-Junior O.B."/>
            <person name="Grattapaglia D."/>
            <person name="Novaes E."/>
            <person name="Collevatti R.G."/>
        </authorList>
    </citation>
    <scope>NUCLEOTIDE SEQUENCE [LARGE SCALE GENOMIC DNA]</scope>
    <source>
        <strain evidence="11">cv. UFG-1</strain>
    </source>
</reference>
<evidence type="ECO:0000256" key="2">
    <source>
        <dbReference type="ARBA" id="ARBA00022801"/>
    </source>
</evidence>
<evidence type="ECO:0000259" key="7">
    <source>
        <dbReference type="Pfam" id="PF13086"/>
    </source>
</evidence>
<keyword evidence="1" id="KW-0547">Nucleotide-binding</keyword>
<feature type="compositionally biased region" description="Basic and acidic residues" evidence="6">
    <location>
        <begin position="1087"/>
        <end position="1097"/>
    </location>
</feature>
<dbReference type="CDD" id="cd18042">
    <property type="entry name" value="DEXXQc_SETX"/>
    <property type="match status" value="1"/>
</dbReference>
<dbReference type="InterPro" id="IPR041679">
    <property type="entry name" value="DNA2/NAM7-like_C"/>
</dbReference>
<gene>
    <name evidence="10" type="ORF">CDL12_03403</name>
</gene>
<dbReference type="GO" id="GO:0016787">
    <property type="term" value="F:hydrolase activity"/>
    <property type="evidence" value="ECO:0007669"/>
    <property type="project" value="UniProtKB-KW"/>
</dbReference>
<dbReference type="Pfam" id="PF13087">
    <property type="entry name" value="AAA_12"/>
    <property type="match status" value="1"/>
</dbReference>
<keyword evidence="4" id="KW-0067">ATP-binding</keyword>
<organism evidence="10 11">
    <name type="scientific">Handroanthus impetiginosus</name>
    <dbReference type="NCBI Taxonomy" id="429701"/>
    <lineage>
        <taxon>Eukaryota</taxon>
        <taxon>Viridiplantae</taxon>
        <taxon>Streptophyta</taxon>
        <taxon>Embryophyta</taxon>
        <taxon>Tracheophyta</taxon>
        <taxon>Spermatophyta</taxon>
        <taxon>Magnoliopsida</taxon>
        <taxon>eudicotyledons</taxon>
        <taxon>Gunneridae</taxon>
        <taxon>Pentapetalae</taxon>
        <taxon>asterids</taxon>
        <taxon>lamiids</taxon>
        <taxon>Lamiales</taxon>
        <taxon>Bignoniaceae</taxon>
        <taxon>Crescentiina</taxon>
        <taxon>Tabebuia alliance</taxon>
        <taxon>Handroanthus</taxon>
    </lineage>
</organism>
<dbReference type="PANTHER" id="PTHR10887">
    <property type="entry name" value="DNA2/NAM7 HELICASE FAMILY"/>
    <property type="match status" value="1"/>
</dbReference>
<dbReference type="InterPro" id="IPR056474">
    <property type="entry name" value="SEN1_barrel"/>
</dbReference>
<dbReference type="InterPro" id="IPR041677">
    <property type="entry name" value="DNA2/NAM7_AAA_11"/>
</dbReference>
<dbReference type="PANTHER" id="PTHR10887:SF495">
    <property type="entry name" value="HELICASE SENATAXIN ISOFORM X1-RELATED"/>
    <property type="match status" value="1"/>
</dbReference>
<evidence type="ECO:0000256" key="1">
    <source>
        <dbReference type="ARBA" id="ARBA00022741"/>
    </source>
</evidence>
<dbReference type="InterPro" id="IPR027417">
    <property type="entry name" value="P-loop_NTPase"/>
</dbReference>
<evidence type="ECO:0000256" key="5">
    <source>
        <dbReference type="SAM" id="Coils"/>
    </source>
</evidence>
<feature type="compositionally biased region" description="Low complexity" evidence="6">
    <location>
        <begin position="2270"/>
        <end position="2282"/>
    </location>
</feature>
<sequence length="2306" mass="259955">MAKNGVARKELLERWSVIEQEDDDDGLSSTHPVKRRRLRQLKEQWFSDAFNFLIYLPKENHVWCGFWDLMGPLLETFYNYFKEECPDSPLKLLWNRLSQEMRGCTLCIHQHHQAQEMYETEYEHSCIGPLLDVLHKLDEERISQHLKDLNARMVRGEYKMTHDYGEVVSVMFEVLMFPILLDDQSLAMEFQSFIEAVDNSHELTLDGQQQYPGVYALLFLKSRRVRSIGLRLAGHMGKLRRSTDLDPLQHLLKRCICILETEEIQLTTETSRPRVQLDRITVWLGMKALIGFLEPPAFEEGILDRYPIFLSIVLNHISDDSHEFSHAVNCLRLLFEKLGCKLWLRATLSPSVMRNTLLGQCFHTRNEKSHKEIFDLFQPFLQSLEALQDGEHEKQRRHFLYFLLHQVPVSSNFSILMRKKACQIAVLIILRGYRMDPPCPPSECAHMWGPSLVSSLKDTSLHSSLRQPAIDLIQTIIVSDASALISIILNGQLHPSDKPIRPPNYGDGEEDEEILSGLCIEDKDASCWKEFTLQHKIISQVDGSWMCIPMLWFDVLVEIDPLVLPLSFSKAVLWALSRFSLIEPENSTEMALSVRNWLATCASEISYLFGWKVPSGSDDGGDGMESRNSIKTSTMCLPLVRTFKRLTAHYTVRMEQAELRKQWTWEPMMSNSLILLLVDPKDNTRQVGRLILEQVSNVRGLTCCLQFLCSAPSSLLATLLGLRHALKLVQLDSVLLNFQTLHHLFFILCKLLKEGNSSAQITSQNSSDITDIANISLQGGFLKQPVLGSFVDNGDQHSSSVCFTLWKKFSCLLSQVAWLSILKCLDGGKTFTDHTVSQMTCIRLLEVMPVVFEKLPRNSGILLETFNDIKWLHDLADWGKSSLAVVVRYWKQALSSLLGQIKASCSIKSASAISEIEKLISYDKVAMDEMSKQVARLSVSLTDEGSKLHKISIQSKCSPSRVSLSRRKCSPESETLLVDGAKVNILDSEQLISADGDHVIILSDDEKEPEVPAHMELSSSFSSEFTYADDHAGTIAVGQLKAGLEEKDFSPMVSPEACPQLDSYSTGIRRKMSSENNGGVQTSQSRVRTEPSECKRKEIETRDEATNCFLSKDNSSLMKITDGSAYSIHNDTFTSQLYPSGKAFSDRSVTPASNADQSVKKPLKTSDEVVKEIVRDADDDAWNFSFFKPPRRQHLLIAKSSTAGPKRQVIQLSLPIENRPGSMRLGGGVKRFQPPRLDDWYRPILELDFFVAVGLASGNDKDYRSVGKLKEVPVCFHSPDGYVEIFRPLVLEEFKAQLQSSYQEMASAEEMCCGSLSVMSVERIDDFHVVRFVYDEKESSGSKSLLENDLILLTRQPLGNSVCEVHAVGKVERREKDNKRRLTILAIRLHLQGCSRLNRARKLLNERTKWYVSRIMSITPQLREFQALSSIKEIPLLPVILNPVNHPCGQYQSETENLSKLSRPLQQIFKSSYNDSQLKAISLAVSPFDSKKDFELTLIQGPPARAWQDAALARQLNEDVENKRKSPGSCTRGRILICAQSNAAVDELVARISSEGLYGCNGQRYKPYLVRVGNAKTVHPNSLPFFIDTLVETRVTEEKSNTPDEKKSGTCADSFTIIRTNLEKLVDRIRYFEAKRASLQEGNSDSRNVMEGDCGDTEVLSDAEIKEKLRQLYEKKKAIYRELANVQAREKKASEEIRALRHKFRMSILKEAEIVVTTLSGCGGDLYGVCSESTSSYKFISSSESTLFDAVVIDEAAQALEPATLIPLQLLKSRGTKCIMVGDPKQLPATVLSNVASKYLFQCSMFERLQRAGHPVIMLTKQYRMHPEIRHFPSSHFYEGKLLDGDQMSSKYASFHETWCLGPYVFFDIIDGQELRGKDSVSLSLYNESEVDAAAEVLRFFKKSYPSEFFGGRIGVLTPYKRQLSLLRSRFCSAFGSSITAEMEFNTVDGFQGREVDILLLSTVRAAGSCSEVPRVNSSNIGFVADVRRMNVALTRAKLSLWIFGHARTLRTNQSWAALIEDAEQRNLIVSARKPYSSIYKLGLEYRPSSRNSSDVRLEEVERVKAVNECASTQKITKHTSERKRRCVGTVAESVFTDKNDSPSVKYAVKDDKMGARDGTKFSVIEEVASVVVSDSDKKVLKRAKSKLEEDQEKTDKSGAYRGNDKQINVVKADNGKGNDKDNTKRDSANARKLKSRSQRHLKSMADEMHSKTTKHNKPLEAKVSTLSSERSFKEKGEQGSSNQVEIPKDSIMKRKQQREAVDALLSSALISSKKSGSSVKPAVKRTLSTTNTSGYPVRPPKRRNG</sequence>
<keyword evidence="2" id="KW-0378">Hydrolase</keyword>
<feature type="compositionally biased region" description="Basic residues" evidence="6">
    <location>
        <begin position="2192"/>
        <end position="2203"/>
    </location>
</feature>
<dbReference type="Gene3D" id="3.40.50.300">
    <property type="entry name" value="P-loop containing nucleotide triphosphate hydrolases"/>
    <property type="match status" value="2"/>
</dbReference>
<evidence type="ECO:0000259" key="9">
    <source>
        <dbReference type="Pfam" id="PF23576"/>
    </source>
</evidence>
<proteinExistence type="predicted"/>
<evidence type="ECO:0000313" key="10">
    <source>
        <dbReference type="EMBL" id="PIN23892.1"/>
    </source>
</evidence>
<name>A0A2G9I298_9LAMI</name>
<dbReference type="Pfam" id="PF13086">
    <property type="entry name" value="AAA_11"/>
    <property type="match status" value="1"/>
</dbReference>
<evidence type="ECO:0000256" key="3">
    <source>
        <dbReference type="ARBA" id="ARBA00022806"/>
    </source>
</evidence>
<keyword evidence="3" id="KW-0347">Helicase</keyword>
<dbReference type="Proteomes" id="UP000231279">
    <property type="component" value="Unassembled WGS sequence"/>
</dbReference>
<dbReference type="InterPro" id="IPR045055">
    <property type="entry name" value="DNA2/NAM7-like"/>
</dbReference>
<dbReference type="GO" id="GO:0005694">
    <property type="term" value="C:chromosome"/>
    <property type="evidence" value="ECO:0007669"/>
    <property type="project" value="UniProtKB-ARBA"/>
</dbReference>
<keyword evidence="5" id="KW-0175">Coiled coil</keyword>
<dbReference type="GO" id="GO:0004519">
    <property type="term" value="F:endonuclease activity"/>
    <property type="evidence" value="ECO:0007669"/>
    <property type="project" value="UniProtKB-KW"/>
</dbReference>
<dbReference type="EMBL" id="NKXS01000488">
    <property type="protein sequence ID" value="PIN23892.1"/>
    <property type="molecule type" value="Genomic_DNA"/>
</dbReference>
<feature type="region of interest" description="Disordered" evidence="6">
    <location>
        <begin position="2270"/>
        <end position="2306"/>
    </location>
</feature>
<dbReference type="GO" id="GO:0004386">
    <property type="term" value="F:helicase activity"/>
    <property type="evidence" value="ECO:0007669"/>
    <property type="project" value="UniProtKB-KW"/>
</dbReference>
<dbReference type="FunFam" id="3.40.50.300:FF:000326">
    <property type="entry name" value="P-loop containing nucleoside triphosphate hydrolase"/>
    <property type="match status" value="1"/>
</dbReference>
<feature type="region of interest" description="Disordered" evidence="6">
    <location>
        <begin position="1073"/>
        <end position="1097"/>
    </location>
</feature>
<dbReference type="GO" id="GO:0005524">
    <property type="term" value="F:ATP binding"/>
    <property type="evidence" value="ECO:0007669"/>
    <property type="project" value="UniProtKB-KW"/>
</dbReference>
<feature type="domain" description="DNA2/NAM7 helicase-like C-terminal" evidence="8">
    <location>
        <begin position="1802"/>
        <end position="2007"/>
    </location>
</feature>
<keyword evidence="11" id="KW-1185">Reference proteome</keyword>
<dbReference type="OrthoDB" id="6513042at2759"/>
<dbReference type="InterPro" id="IPR047187">
    <property type="entry name" value="SF1_C_Upf1"/>
</dbReference>
<dbReference type="CDD" id="cd18808">
    <property type="entry name" value="SF1_C_Upf1"/>
    <property type="match status" value="1"/>
</dbReference>
<dbReference type="SUPFAM" id="SSF52540">
    <property type="entry name" value="P-loop containing nucleoside triphosphate hydrolases"/>
    <property type="match status" value="1"/>
</dbReference>
<protein>
    <submittedName>
        <fullName evidence="10">tRNA-splicing endonuclease positive effector (SEN1)</fullName>
    </submittedName>
</protein>